<dbReference type="Proteomes" id="UP000199101">
    <property type="component" value="Unassembled WGS sequence"/>
</dbReference>
<organism evidence="2 3">
    <name type="scientific">Rhizobium multihospitium</name>
    <dbReference type="NCBI Taxonomy" id="410764"/>
    <lineage>
        <taxon>Bacteria</taxon>
        <taxon>Pseudomonadati</taxon>
        <taxon>Pseudomonadota</taxon>
        <taxon>Alphaproteobacteria</taxon>
        <taxon>Hyphomicrobiales</taxon>
        <taxon>Rhizobiaceae</taxon>
        <taxon>Rhizobium/Agrobacterium group</taxon>
        <taxon>Rhizobium</taxon>
    </lineage>
</organism>
<feature type="chain" id="PRO_5008686525" evidence="1">
    <location>
        <begin position="21"/>
        <end position="56"/>
    </location>
</feature>
<dbReference type="STRING" id="410764.GA0061103_0659"/>
<sequence>MGKLTLTYLAVVLAVFAAQAALPTETANAVPASWIAKVVSERETVPKLPAVVSPSK</sequence>
<feature type="signal peptide" evidence="1">
    <location>
        <begin position="1"/>
        <end position="20"/>
    </location>
</feature>
<gene>
    <name evidence="2" type="ORF">GA0061103_0659</name>
</gene>
<keyword evidence="1" id="KW-0732">Signal</keyword>
<dbReference type="EMBL" id="FMAG01000014">
    <property type="protein sequence ID" value="SCB49680.1"/>
    <property type="molecule type" value="Genomic_DNA"/>
</dbReference>
<evidence type="ECO:0000313" key="2">
    <source>
        <dbReference type="EMBL" id="SCB49680.1"/>
    </source>
</evidence>
<accession>A0A1C3XBL6</accession>
<proteinExistence type="predicted"/>
<keyword evidence="3" id="KW-1185">Reference proteome</keyword>
<evidence type="ECO:0000256" key="1">
    <source>
        <dbReference type="SAM" id="SignalP"/>
    </source>
</evidence>
<reference evidence="3" key="1">
    <citation type="submission" date="2016-08" db="EMBL/GenBank/DDBJ databases">
        <authorList>
            <person name="Varghese N."/>
            <person name="Submissions Spin"/>
        </authorList>
    </citation>
    <scope>NUCLEOTIDE SEQUENCE [LARGE SCALE GENOMIC DNA]</scope>
    <source>
        <strain evidence="3">HAMBI 2975</strain>
    </source>
</reference>
<evidence type="ECO:0000313" key="3">
    <source>
        <dbReference type="Proteomes" id="UP000199101"/>
    </source>
</evidence>
<name>A0A1C3XBL6_9HYPH</name>
<dbReference type="AlphaFoldDB" id="A0A1C3XBL6"/>
<protein>
    <submittedName>
        <fullName evidence="2">Uncharacterized protein</fullName>
    </submittedName>
</protein>